<dbReference type="Proteomes" id="UP001652542">
    <property type="component" value="Unassembled WGS sequence"/>
</dbReference>
<proteinExistence type="predicted"/>
<evidence type="ECO:0008006" key="4">
    <source>
        <dbReference type="Google" id="ProtNLM"/>
    </source>
</evidence>
<sequence>MTLLAAACTMPDPKDPSSFQQIPTTLRYEAPVSQGEDGSYFRVAGANGEEAVTGIAQRLTDAGYAKLSVDVRAGKVSGTTTSSDVLDCGTFEVATGGHRARLGGTTADSALPAGSDGDGALDRRQFSSRSRFTVHVAQLSDGSGFAARVTERHRVQVVRTSIAGDHPPKKIRAEFTGKEAGSLGPQETCRSSGSIRRVLTQP</sequence>
<evidence type="ECO:0000256" key="1">
    <source>
        <dbReference type="SAM" id="MobiDB-lite"/>
    </source>
</evidence>
<protein>
    <recommendedName>
        <fullName evidence="4">Lipoprotein</fullName>
    </recommendedName>
</protein>
<comment type="caution">
    <text evidence="2">The sequence shown here is derived from an EMBL/GenBank/DDBJ whole genome shotgun (WGS) entry which is preliminary data.</text>
</comment>
<accession>A0ABT2ZCB6</accession>
<reference evidence="2 3" key="1">
    <citation type="submission" date="2022-10" db="EMBL/GenBank/DDBJ databases">
        <title>Defluviimonas sp. nov., isolated from ocean surface water.</title>
        <authorList>
            <person name="He W."/>
            <person name="Wang L."/>
            <person name="Zhang D.-F."/>
        </authorList>
    </citation>
    <scope>NUCLEOTIDE SEQUENCE [LARGE SCALE GENOMIC DNA]</scope>
    <source>
        <strain evidence="2 3">WL0002</strain>
    </source>
</reference>
<evidence type="ECO:0000313" key="3">
    <source>
        <dbReference type="Proteomes" id="UP001652542"/>
    </source>
</evidence>
<feature type="region of interest" description="Disordered" evidence="1">
    <location>
        <begin position="175"/>
        <end position="202"/>
    </location>
</feature>
<evidence type="ECO:0000313" key="2">
    <source>
        <dbReference type="EMBL" id="MCV2868712.1"/>
    </source>
</evidence>
<feature type="compositionally biased region" description="Polar residues" evidence="1">
    <location>
        <begin position="188"/>
        <end position="202"/>
    </location>
</feature>
<gene>
    <name evidence="2" type="ORF">OEW28_08730</name>
</gene>
<dbReference type="EMBL" id="JAOWKY010000001">
    <property type="protein sequence ID" value="MCV2868712.1"/>
    <property type="molecule type" value="Genomic_DNA"/>
</dbReference>
<organism evidence="2 3">
    <name type="scientific">Albidovulum marisflavi</name>
    <dbReference type="NCBI Taxonomy" id="2984159"/>
    <lineage>
        <taxon>Bacteria</taxon>
        <taxon>Pseudomonadati</taxon>
        <taxon>Pseudomonadota</taxon>
        <taxon>Alphaproteobacteria</taxon>
        <taxon>Rhodobacterales</taxon>
        <taxon>Paracoccaceae</taxon>
        <taxon>Albidovulum</taxon>
    </lineage>
</organism>
<name>A0ABT2ZCB6_9RHOB</name>
<keyword evidence="3" id="KW-1185">Reference proteome</keyword>